<dbReference type="EMBL" id="LZYZ01000001">
    <property type="protein sequence ID" value="OOM16259.1"/>
    <property type="molecule type" value="Genomic_DNA"/>
</dbReference>
<dbReference type="GO" id="GO:0061798">
    <property type="term" value="F:GTP 3',8'-cyclase activity"/>
    <property type="evidence" value="ECO:0007669"/>
    <property type="project" value="UniProtKB-EC"/>
</dbReference>
<dbReference type="PANTHER" id="PTHR11228:SF7">
    <property type="entry name" value="PQQA PEPTIDE CYCLASE"/>
    <property type="match status" value="1"/>
</dbReference>
<comment type="caution">
    <text evidence="8">The sequence shown here is derived from an EMBL/GenBank/DDBJ whole genome shotgun (WGS) entry which is preliminary data.</text>
</comment>
<dbReference type="InterPro" id="IPR034391">
    <property type="entry name" value="AdoMet-like_SPASM_containing"/>
</dbReference>
<dbReference type="GO" id="GO:0046872">
    <property type="term" value="F:metal ion binding"/>
    <property type="evidence" value="ECO:0007669"/>
    <property type="project" value="UniProtKB-KW"/>
</dbReference>
<evidence type="ECO:0000256" key="1">
    <source>
        <dbReference type="ARBA" id="ARBA00001966"/>
    </source>
</evidence>
<keyword evidence="3" id="KW-0949">S-adenosyl-L-methionine</keyword>
<dbReference type="InterPro" id="IPR058240">
    <property type="entry name" value="rSAM_sf"/>
</dbReference>
<dbReference type="AlphaFoldDB" id="A0A1S8NIF9"/>
<keyword evidence="5" id="KW-0408">Iron</keyword>
<dbReference type="GO" id="GO:0051536">
    <property type="term" value="F:iron-sulfur cluster binding"/>
    <property type="evidence" value="ECO:0007669"/>
    <property type="project" value="UniProtKB-KW"/>
</dbReference>
<dbReference type="EC" id="4.1.99.22" evidence="8"/>
<dbReference type="RefSeq" id="WP_242949863.1">
    <property type="nucleotide sequence ID" value="NZ_LZYZ01000001.1"/>
</dbReference>
<keyword evidence="4" id="KW-0479">Metal-binding</keyword>
<dbReference type="SFLD" id="SFLDG01067">
    <property type="entry name" value="SPASM/twitch_domain_containing"/>
    <property type="match status" value="1"/>
</dbReference>
<evidence type="ECO:0000256" key="6">
    <source>
        <dbReference type="ARBA" id="ARBA00023014"/>
    </source>
</evidence>
<dbReference type="InterPro" id="IPR007197">
    <property type="entry name" value="rSAM"/>
</dbReference>
<feature type="domain" description="Radical SAM core" evidence="7">
    <location>
        <begin position="28"/>
        <end position="260"/>
    </location>
</feature>
<dbReference type="Gene3D" id="3.20.20.70">
    <property type="entry name" value="Aldolase class I"/>
    <property type="match status" value="1"/>
</dbReference>
<dbReference type="Pfam" id="PF04055">
    <property type="entry name" value="Radical_SAM"/>
    <property type="match status" value="1"/>
</dbReference>
<accession>A0A1S8NIF9</accession>
<evidence type="ECO:0000256" key="4">
    <source>
        <dbReference type="ARBA" id="ARBA00022723"/>
    </source>
</evidence>
<dbReference type="InterPro" id="IPR013785">
    <property type="entry name" value="Aldolase_TIM"/>
</dbReference>
<dbReference type="SFLD" id="SFLDS00029">
    <property type="entry name" value="Radical_SAM"/>
    <property type="match status" value="1"/>
</dbReference>
<evidence type="ECO:0000313" key="9">
    <source>
        <dbReference type="Proteomes" id="UP000191154"/>
    </source>
</evidence>
<keyword evidence="8" id="KW-0456">Lyase</keyword>
<dbReference type="PANTHER" id="PTHR11228">
    <property type="entry name" value="RADICAL SAM DOMAIN PROTEIN"/>
    <property type="match status" value="1"/>
</dbReference>
<name>A0A1S8NIF9_CLOSA</name>
<evidence type="ECO:0000256" key="5">
    <source>
        <dbReference type="ARBA" id="ARBA00023004"/>
    </source>
</evidence>
<dbReference type="Pfam" id="PF13186">
    <property type="entry name" value="SPASM"/>
    <property type="match status" value="1"/>
</dbReference>
<keyword evidence="2" id="KW-0004">4Fe-4S</keyword>
<sequence length="340" mass="39075">MSGVMKAKRIDGKTPGGKRTKLSDVIPLDTPYIVQIFPVYACNFRCNYCIHSVSVEKRGFISEKVFMDFEIYKKCIDDLCKFPRKIKMLRFAGTGEPLLHKEIAKMIKYAVDKDIADSIEIVTNGSLLTKELADKLIEANLSKLRISIQGINSIKYKQTIGLEFDFDKFIDNLTYFYNKKNNTKVYIKIIDCALEINEQKQFFDIFGDICDEIAIEHLLPAVSQIDYSVVSKGETKLTQNGLILKNYEVCPQPFYLMQVNPEGNIVPCCAMETAAVLGNCKEESMYNIWNGEKYKIFRKNQLTKQKNNYSVCKKCKQYVYAMFPEDVLDNDSEKVLEKLI</sequence>
<dbReference type="CDD" id="cd01335">
    <property type="entry name" value="Radical_SAM"/>
    <property type="match status" value="1"/>
</dbReference>
<comment type="cofactor">
    <cofactor evidence="1">
        <name>[4Fe-4S] cluster</name>
        <dbReference type="ChEBI" id="CHEBI:49883"/>
    </cofactor>
</comment>
<dbReference type="CDD" id="cd21109">
    <property type="entry name" value="SPASM"/>
    <property type="match status" value="1"/>
</dbReference>
<gene>
    <name evidence="8" type="primary">moaA_3</name>
    <name evidence="8" type="ORF">CLOSAC_05300</name>
</gene>
<dbReference type="SFLD" id="SFLDG01387">
    <property type="entry name" value="BtrN-like_SPASM_domain_contain"/>
    <property type="match status" value="1"/>
</dbReference>
<proteinExistence type="predicted"/>
<evidence type="ECO:0000256" key="3">
    <source>
        <dbReference type="ARBA" id="ARBA00022691"/>
    </source>
</evidence>
<dbReference type="SUPFAM" id="SSF102114">
    <property type="entry name" value="Radical SAM enzymes"/>
    <property type="match status" value="1"/>
</dbReference>
<evidence type="ECO:0000313" key="8">
    <source>
        <dbReference type="EMBL" id="OOM16259.1"/>
    </source>
</evidence>
<keyword evidence="6" id="KW-0411">Iron-sulfur</keyword>
<organism evidence="8 9">
    <name type="scientific">Clostridium saccharobutylicum</name>
    <dbReference type="NCBI Taxonomy" id="169679"/>
    <lineage>
        <taxon>Bacteria</taxon>
        <taxon>Bacillati</taxon>
        <taxon>Bacillota</taxon>
        <taxon>Clostridia</taxon>
        <taxon>Eubacteriales</taxon>
        <taxon>Clostridiaceae</taxon>
        <taxon>Clostridium</taxon>
    </lineage>
</organism>
<dbReference type="InterPro" id="IPR050377">
    <property type="entry name" value="Radical_SAM_PqqE_MftC-like"/>
</dbReference>
<reference evidence="8 9" key="1">
    <citation type="submission" date="2016-05" db="EMBL/GenBank/DDBJ databases">
        <title>Microbial solvent formation.</title>
        <authorList>
            <person name="Poehlein A."/>
            <person name="Montoya Solano J.D."/>
            <person name="Flitsch S."/>
            <person name="Krabben P."/>
            <person name="Duerre P."/>
            <person name="Daniel R."/>
        </authorList>
    </citation>
    <scope>NUCLEOTIDE SEQUENCE [LARGE SCALE GENOMIC DNA]</scope>
    <source>
        <strain evidence="8 9">L1-8</strain>
    </source>
</reference>
<protein>
    <submittedName>
        <fullName evidence="8">Cyclic pyranopterin monophosphate synthase</fullName>
        <ecNumber evidence="8">4.1.99.22</ecNumber>
    </submittedName>
</protein>
<dbReference type="Proteomes" id="UP000191154">
    <property type="component" value="Unassembled WGS sequence"/>
</dbReference>
<dbReference type="PROSITE" id="PS51918">
    <property type="entry name" value="RADICAL_SAM"/>
    <property type="match status" value="1"/>
</dbReference>
<dbReference type="InterPro" id="IPR023885">
    <property type="entry name" value="4Fe4S-binding_SPASM_dom"/>
</dbReference>
<evidence type="ECO:0000256" key="2">
    <source>
        <dbReference type="ARBA" id="ARBA00022485"/>
    </source>
</evidence>
<evidence type="ECO:0000259" key="7">
    <source>
        <dbReference type="PROSITE" id="PS51918"/>
    </source>
</evidence>